<dbReference type="RefSeq" id="XP_030754083.1">
    <property type="nucleotide sequence ID" value="XM_030898223.1"/>
</dbReference>
<organism evidence="1 2">
    <name type="scientific">Sitophilus oryzae</name>
    <name type="common">Rice weevil</name>
    <name type="synonym">Curculio oryzae</name>
    <dbReference type="NCBI Taxonomy" id="7048"/>
    <lineage>
        <taxon>Eukaryota</taxon>
        <taxon>Metazoa</taxon>
        <taxon>Ecdysozoa</taxon>
        <taxon>Arthropoda</taxon>
        <taxon>Hexapoda</taxon>
        <taxon>Insecta</taxon>
        <taxon>Pterygota</taxon>
        <taxon>Neoptera</taxon>
        <taxon>Endopterygota</taxon>
        <taxon>Coleoptera</taxon>
        <taxon>Polyphaga</taxon>
        <taxon>Cucujiformia</taxon>
        <taxon>Curculionidae</taxon>
        <taxon>Dryophthorinae</taxon>
        <taxon>Sitophilus</taxon>
    </lineage>
</organism>
<name>A0A6J2XRE3_SITOR</name>
<accession>A0A6J2XRE3</accession>
<dbReference type="KEGG" id="soy:115880897"/>
<keyword evidence="1" id="KW-1185">Reference proteome</keyword>
<dbReference type="GeneID" id="115880897"/>
<proteinExistence type="predicted"/>
<gene>
    <name evidence="2" type="primary">LOC115880897</name>
</gene>
<evidence type="ECO:0000313" key="1">
    <source>
        <dbReference type="Proteomes" id="UP000504635"/>
    </source>
</evidence>
<sequence>MPRTKRTQNKKIIDAARLNKKDLILLIKDKETEYLTLLEKEMEEKLQSITLAYMNEKASIRESMLNATVKDIKSGAFNSFSETTVAFSDLTNTLESIKSSANHTSIKKGVISEARSRKRSASVDSRKSVKRSMSLGCRDEGKLFIN</sequence>
<dbReference type="AlphaFoldDB" id="A0A6J2XRE3"/>
<reference evidence="2" key="1">
    <citation type="submission" date="2025-08" db="UniProtKB">
        <authorList>
            <consortium name="RefSeq"/>
        </authorList>
    </citation>
    <scope>IDENTIFICATION</scope>
    <source>
        <tissue evidence="2">Gonads</tissue>
    </source>
</reference>
<protein>
    <submittedName>
        <fullName evidence="2">Uncharacterized protein LOC115880897</fullName>
    </submittedName>
</protein>
<evidence type="ECO:0000313" key="2">
    <source>
        <dbReference type="RefSeq" id="XP_030754083.1"/>
    </source>
</evidence>
<dbReference type="InParanoid" id="A0A6J2XRE3"/>
<dbReference type="Proteomes" id="UP000504635">
    <property type="component" value="Unplaced"/>
</dbReference>
<dbReference type="OrthoDB" id="6360905at2759"/>